<dbReference type="EMBL" id="BARW01010104">
    <property type="protein sequence ID" value="GAI73339.1"/>
    <property type="molecule type" value="Genomic_DNA"/>
</dbReference>
<evidence type="ECO:0000313" key="1">
    <source>
        <dbReference type="EMBL" id="GAI73339.1"/>
    </source>
</evidence>
<proteinExistence type="predicted"/>
<comment type="caution">
    <text evidence="1">The sequence shown here is derived from an EMBL/GenBank/DDBJ whole genome shotgun (WGS) entry which is preliminary data.</text>
</comment>
<protein>
    <submittedName>
        <fullName evidence="1">Uncharacterized protein</fullName>
    </submittedName>
</protein>
<reference evidence="1" key="1">
    <citation type="journal article" date="2014" name="Front. Microbiol.">
        <title>High frequency of phylogenetically diverse reductive dehalogenase-homologous genes in deep subseafloor sedimentary metagenomes.</title>
        <authorList>
            <person name="Kawai M."/>
            <person name="Futagami T."/>
            <person name="Toyoda A."/>
            <person name="Takaki Y."/>
            <person name="Nishi S."/>
            <person name="Hori S."/>
            <person name="Arai W."/>
            <person name="Tsubouchi T."/>
            <person name="Morono Y."/>
            <person name="Uchiyama I."/>
            <person name="Ito T."/>
            <person name="Fujiyama A."/>
            <person name="Inagaki F."/>
            <person name="Takami H."/>
        </authorList>
    </citation>
    <scope>NUCLEOTIDE SEQUENCE</scope>
    <source>
        <strain evidence="1">Expedition CK06-06</strain>
    </source>
</reference>
<gene>
    <name evidence="1" type="ORF">S12H4_20048</name>
</gene>
<accession>X1SZT6</accession>
<dbReference type="AlphaFoldDB" id="X1SZT6"/>
<feature type="non-terminal residue" evidence="1">
    <location>
        <position position="111"/>
    </location>
</feature>
<name>X1SZT6_9ZZZZ</name>
<sequence>MKYKEVVTLVNEILDQYTFALTVRQIYYRLISDPYILFENTRSNYNGFDRILTKAREEEEIDWTRIEDRTRQSIGGEEKIAEETPEEFLEAYIYTLKNCWQYYDKKMWTSR</sequence>
<organism evidence="1">
    <name type="scientific">marine sediment metagenome</name>
    <dbReference type="NCBI Taxonomy" id="412755"/>
    <lineage>
        <taxon>unclassified sequences</taxon>
        <taxon>metagenomes</taxon>
        <taxon>ecological metagenomes</taxon>
    </lineage>
</organism>